<accession>A0A514D714</accession>
<organism evidence="1">
    <name type="scientific">Leviviridae sp</name>
    <dbReference type="NCBI Taxonomy" id="2027243"/>
    <lineage>
        <taxon>Viruses</taxon>
        <taxon>Riboviria</taxon>
        <taxon>Orthornavirae</taxon>
        <taxon>Lenarviricota</taxon>
        <taxon>Leviviricetes</taxon>
        <taxon>Norzivirales</taxon>
        <taxon>Fiersviridae</taxon>
    </lineage>
</organism>
<dbReference type="EMBL" id="MN034784">
    <property type="protein sequence ID" value="QDH89376.1"/>
    <property type="molecule type" value="Genomic_RNA"/>
</dbReference>
<name>A0A514D714_9VIRU</name>
<proteinExistence type="predicted"/>
<gene>
    <name evidence="1" type="ORF">H3Bulk411627_000001</name>
</gene>
<evidence type="ECO:0000313" key="1">
    <source>
        <dbReference type="EMBL" id="QDH89376.1"/>
    </source>
</evidence>
<protein>
    <submittedName>
        <fullName evidence="1">Uncharacterized protein</fullName>
    </submittedName>
</protein>
<sequence length="79" mass="8387">MRLALPSLGTIVMASFDGVNANGVSCAWLGSQSKSGGTFTVRVRIGFIQSDEVRDALWAFLLAVVDLQEACGHFADSSH</sequence>
<reference evidence="1" key="1">
    <citation type="submission" date="2019-05" db="EMBL/GenBank/DDBJ databases">
        <title>Metatranscriptomic reconstruction reveals RNA viruses with the potential to shape carbon cycling in soil.</title>
        <authorList>
            <person name="Starr E.P."/>
            <person name="Nuccio E."/>
            <person name="Pett-Ridge J."/>
            <person name="Banfield J.F."/>
            <person name="Firestone M.K."/>
        </authorList>
    </citation>
    <scope>NUCLEOTIDE SEQUENCE</scope>
    <source>
        <strain evidence="1">H3_Bulk_41_scaffold_1627</strain>
    </source>
</reference>